<dbReference type="EMBL" id="JAGFMF010011629">
    <property type="protein sequence ID" value="KAG8518565.1"/>
    <property type="molecule type" value="Genomic_DNA"/>
</dbReference>
<organism evidence="2 3">
    <name type="scientific">Galemys pyrenaicus</name>
    <name type="common">Iberian desman</name>
    <name type="synonym">Pyrenean desman</name>
    <dbReference type="NCBI Taxonomy" id="202257"/>
    <lineage>
        <taxon>Eukaryota</taxon>
        <taxon>Metazoa</taxon>
        <taxon>Chordata</taxon>
        <taxon>Craniata</taxon>
        <taxon>Vertebrata</taxon>
        <taxon>Euteleostomi</taxon>
        <taxon>Mammalia</taxon>
        <taxon>Eutheria</taxon>
        <taxon>Laurasiatheria</taxon>
        <taxon>Eulipotyphla</taxon>
        <taxon>Talpidae</taxon>
        <taxon>Galemys</taxon>
    </lineage>
</organism>
<comment type="caution">
    <text evidence="2">The sequence shown here is derived from an EMBL/GenBank/DDBJ whole genome shotgun (WGS) entry which is preliminary data.</text>
</comment>
<protein>
    <submittedName>
        <fullName evidence="2">Biotin--protein ligase</fullName>
    </submittedName>
</protein>
<dbReference type="Proteomes" id="UP000700334">
    <property type="component" value="Unassembled WGS sequence"/>
</dbReference>
<dbReference type="GO" id="GO:0004077">
    <property type="term" value="F:biotin--[biotin carboxyl-carrier protein] ligase activity"/>
    <property type="evidence" value="ECO:0007669"/>
    <property type="project" value="TreeGrafter"/>
</dbReference>
<dbReference type="GO" id="GO:0005737">
    <property type="term" value="C:cytoplasm"/>
    <property type="evidence" value="ECO:0007669"/>
    <property type="project" value="TreeGrafter"/>
</dbReference>
<evidence type="ECO:0000313" key="3">
    <source>
        <dbReference type="Proteomes" id="UP000700334"/>
    </source>
</evidence>
<gene>
    <name evidence="2" type="ORF">J0S82_004495</name>
</gene>
<dbReference type="PANTHER" id="PTHR12835:SF5">
    <property type="entry name" value="BIOTIN--PROTEIN LIGASE"/>
    <property type="match status" value="1"/>
</dbReference>
<dbReference type="OrthoDB" id="10250105at2759"/>
<evidence type="ECO:0000313" key="2">
    <source>
        <dbReference type="EMBL" id="KAG8518565.1"/>
    </source>
</evidence>
<dbReference type="PANTHER" id="PTHR12835">
    <property type="entry name" value="BIOTIN PROTEIN LIGASE"/>
    <property type="match status" value="1"/>
</dbReference>
<accession>A0A8J6AHR4</accession>
<reference evidence="2" key="1">
    <citation type="journal article" date="2021" name="Evol. Appl.">
        <title>The genome of the Pyrenean desman and the effects of bottlenecks and inbreeding on the genomic landscape of an endangered species.</title>
        <authorList>
            <person name="Escoda L."/>
            <person name="Castresana J."/>
        </authorList>
    </citation>
    <scope>NUCLEOTIDE SEQUENCE</scope>
    <source>
        <strain evidence="2">IBE-C5619</strain>
    </source>
</reference>
<evidence type="ECO:0000256" key="1">
    <source>
        <dbReference type="SAM" id="MobiDB-lite"/>
    </source>
</evidence>
<keyword evidence="3" id="KW-1185">Reference proteome</keyword>
<sequence>MQPRLPWEWRGLQAEAVSAFARGDSACLCLLSSAHLQTVQWSDCCLPLACRPGEPYQLIAQASVDDFSKLGVAFLEERLQIAHGLAPQKIVSVHLQDCTLAELRGQASDTPAPTLPLSPMASTKSEPRTAAMEHVVKDEPQGGPGAGESAQGAGSTEHCHLHLSSCHECLELENSTIESVKFASAENIPDLPYDYSNGRLEGVADAACPEREGKSVGIAGKAPNILVYVGSDSQDSLDRFQQVRALLAECVEPDCYTLYHLPGDSALRDPWPDNCVLLVVASGEAVPEEVRPRFLAYLSQGGKVLGLSSPFTCGGLQVTSKDALRETVQNLVFSKADRSQVKLSVLGSGCVYEEGPGERPSLGKLQGHLDGEHEDRLIVQVPFGTRGGEAVLCQVRGGVGGRSGRLTGTRLQVLIGAVSCALLVTPDCEVRLELPPGSPLVRTQEDFDLLKASNSRRYEVLEDILTSLGLRCGVGHLPALTPLYLLCAAQMPKGGNARRAAPGPLLGAWAGCLGSRLLPEAVVLLLPGTPGFCGRRSTRRVCFCLCSRGNVCAW</sequence>
<proteinExistence type="predicted"/>
<dbReference type="AlphaFoldDB" id="A0A8J6AHR4"/>
<feature type="region of interest" description="Disordered" evidence="1">
    <location>
        <begin position="107"/>
        <end position="130"/>
    </location>
</feature>
<keyword evidence="2" id="KW-0436">Ligase</keyword>
<name>A0A8J6AHR4_GALPY</name>